<protein>
    <submittedName>
        <fullName evidence="3">Diguanylate cyclase/phosphodiesterase (GGDEF &amp; EAL domains) with PAS/PAC sensor(S)</fullName>
    </submittedName>
</protein>
<reference evidence="3" key="1">
    <citation type="submission" date="2018-06" db="EMBL/GenBank/DDBJ databases">
        <authorList>
            <person name="Zhirakovskaya E."/>
        </authorList>
    </citation>
    <scope>NUCLEOTIDE SEQUENCE</scope>
</reference>
<feature type="domain" description="GGDEF" evidence="2">
    <location>
        <begin position="376"/>
        <end position="507"/>
    </location>
</feature>
<dbReference type="EMBL" id="UOFE01000028">
    <property type="protein sequence ID" value="VAW52482.1"/>
    <property type="molecule type" value="Genomic_DNA"/>
</dbReference>
<sequence length="519" mass="58653">MLLLTIIVGLAIWVAYDVYQFRALNSVLEKNLTQRLNSQAKDQRLRFDSYIKSFYPSTKLYASNSKLHQYLRDVDWDDENFEIVKYEKIPSWMPSLSSLRRFVLPRYAMLLDDAGKVREMYHDKGIIPPEGLMKLSTLEHELSDGQGYMMMLDGNPYLVTSEFVKNDYKEACLLIASPVDEEFLQASQGASSHDGIIALLKEGEDEILVSNNEELVPSGKTLNDLKSAYLQTGEGFFSSGSSDSIVRFVSLISTQEIKKQTEAILHKDRQLRAVTAITFVVAFGLVMYWITSRIQKLSRKVVNFSNDMNMPQPELHHKDELLELEDRFELLAQAVQSETQALEYETSHDLLTGLPNRKLLYDRLQQEISSYSANGGSFVLMLCDLNNFKKVNDTLGHHIGDLVLKEASERLTYSLRKDDIVARLGGDEFSLLLIKTNIGEAELIAKKIIEAFGSSFTIENDIIRVGVSVGIVEHPKHGRNIDSLMRGADVAMYHAKHNQMGYAIYDASMKNAVKTSGGF</sequence>
<feature type="transmembrane region" description="Helical" evidence="1">
    <location>
        <begin position="271"/>
        <end position="290"/>
    </location>
</feature>
<evidence type="ECO:0000259" key="2">
    <source>
        <dbReference type="PROSITE" id="PS50887"/>
    </source>
</evidence>
<proteinExistence type="predicted"/>
<dbReference type="FunFam" id="3.30.70.270:FF:000001">
    <property type="entry name" value="Diguanylate cyclase domain protein"/>
    <property type="match status" value="1"/>
</dbReference>
<dbReference type="InterPro" id="IPR029787">
    <property type="entry name" value="Nucleotide_cyclase"/>
</dbReference>
<dbReference type="InterPro" id="IPR043128">
    <property type="entry name" value="Rev_trsase/Diguanyl_cyclase"/>
</dbReference>
<keyword evidence="1" id="KW-1133">Transmembrane helix</keyword>
<dbReference type="PANTHER" id="PTHR46663:SF2">
    <property type="entry name" value="GGDEF DOMAIN-CONTAINING PROTEIN"/>
    <property type="match status" value="1"/>
</dbReference>
<gene>
    <name evidence="3" type="ORF">MNBD_GAMMA05-1089</name>
</gene>
<dbReference type="SMART" id="SM00267">
    <property type="entry name" value="GGDEF"/>
    <property type="match status" value="1"/>
</dbReference>
<evidence type="ECO:0000256" key="1">
    <source>
        <dbReference type="SAM" id="Phobius"/>
    </source>
</evidence>
<keyword evidence="1" id="KW-0812">Transmembrane</keyword>
<dbReference type="CDD" id="cd01949">
    <property type="entry name" value="GGDEF"/>
    <property type="match status" value="1"/>
</dbReference>
<dbReference type="Pfam" id="PF00990">
    <property type="entry name" value="GGDEF"/>
    <property type="match status" value="1"/>
</dbReference>
<keyword evidence="1" id="KW-0472">Membrane</keyword>
<dbReference type="Gene3D" id="3.30.70.270">
    <property type="match status" value="1"/>
</dbReference>
<dbReference type="PROSITE" id="PS50887">
    <property type="entry name" value="GGDEF"/>
    <property type="match status" value="1"/>
</dbReference>
<dbReference type="NCBIfam" id="TIGR00254">
    <property type="entry name" value="GGDEF"/>
    <property type="match status" value="1"/>
</dbReference>
<evidence type="ECO:0000313" key="3">
    <source>
        <dbReference type="EMBL" id="VAW52482.1"/>
    </source>
</evidence>
<dbReference type="PANTHER" id="PTHR46663">
    <property type="entry name" value="DIGUANYLATE CYCLASE DGCT-RELATED"/>
    <property type="match status" value="1"/>
</dbReference>
<accession>A0A3B0WME7</accession>
<name>A0A3B0WME7_9ZZZZ</name>
<dbReference type="SUPFAM" id="SSF55073">
    <property type="entry name" value="Nucleotide cyclase"/>
    <property type="match status" value="1"/>
</dbReference>
<dbReference type="InterPro" id="IPR052163">
    <property type="entry name" value="DGC-Regulatory_Protein"/>
</dbReference>
<dbReference type="AlphaFoldDB" id="A0A3B0WME7"/>
<dbReference type="InterPro" id="IPR000160">
    <property type="entry name" value="GGDEF_dom"/>
</dbReference>
<organism evidence="3">
    <name type="scientific">hydrothermal vent metagenome</name>
    <dbReference type="NCBI Taxonomy" id="652676"/>
    <lineage>
        <taxon>unclassified sequences</taxon>
        <taxon>metagenomes</taxon>
        <taxon>ecological metagenomes</taxon>
    </lineage>
</organism>